<protein>
    <submittedName>
        <fullName evidence="2">Uncharacterized protein</fullName>
    </submittedName>
</protein>
<reference evidence="2 3" key="1">
    <citation type="journal article" date="2019" name="Commun. Biol.">
        <title>The bagworm genome reveals a unique fibroin gene that provides high tensile strength.</title>
        <authorList>
            <person name="Kono N."/>
            <person name="Nakamura H."/>
            <person name="Ohtoshi R."/>
            <person name="Tomita M."/>
            <person name="Numata K."/>
            <person name="Arakawa K."/>
        </authorList>
    </citation>
    <scope>NUCLEOTIDE SEQUENCE [LARGE SCALE GENOMIC DNA]</scope>
</reference>
<accession>A0A4C1Z3E7</accession>
<organism evidence="2 3">
    <name type="scientific">Eumeta variegata</name>
    <name type="common">Bagworm moth</name>
    <name type="synonym">Eumeta japonica</name>
    <dbReference type="NCBI Taxonomy" id="151549"/>
    <lineage>
        <taxon>Eukaryota</taxon>
        <taxon>Metazoa</taxon>
        <taxon>Ecdysozoa</taxon>
        <taxon>Arthropoda</taxon>
        <taxon>Hexapoda</taxon>
        <taxon>Insecta</taxon>
        <taxon>Pterygota</taxon>
        <taxon>Neoptera</taxon>
        <taxon>Endopterygota</taxon>
        <taxon>Lepidoptera</taxon>
        <taxon>Glossata</taxon>
        <taxon>Ditrysia</taxon>
        <taxon>Tineoidea</taxon>
        <taxon>Psychidae</taxon>
        <taxon>Oiketicinae</taxon>
        <taxon>Eumeta</taxon>
    </lineage>
</organism>
<sequence>MTGTASPAAAAAPAPRARNANAGTVASASRRECAARDPARVRVYTHYFYYPHVSKWPSFRFARFYGMKKYFEHAIKRAGVYGAWDVFADVHVDAFCAIQPSPDSSTLS</sequence>
<dbReference type="Proteomes" id="UP000299102">
    <property type="component" value="Unassembled WGS sequence"/>
</dbReference>
<name>A0A4C1Z3E7_EUMVA</name>
<comment type="caution">
    <text evidence="2">The sequence shown here is derived from an EMBL/GenBank/DDBJ whole genome shotgun (WGS) entry which is preliminary data.</text>
</comment>
<evidence type="ECO:0000256" key="1">
    <source>
        <dbReference type="SAM" id="MobiDB-lite"/>
    </source>
</evidence>
<keyword evidence="3" id="KW-1185">Reference proteome</keyword>
<dbReference type="AlphaFoldDB" id="A0A4C1Z3E7"/>
<evidence type="ECO:0000313" key="3">
    <source>
        <dbReference type="Proteomes" id="UP000299102"/>
    </source>
</evidence>
<feature type="compositionally biased region" description="Low complexity" evidence="1">
    <location>
        <begin position="7"/>
        <end position="22"/>
    </location>
</feature>
<dbReference type="EMBL" id="BGZK01001546">
    <property type="protein sequence ID" value="GBP82080.1"/>
    <property type="molecule type" value="Genomic_DNA"/>
</dbReference>
<proteinExistence type="predicted"/>
<feature type="region of interest" description="Disordered" evidence="1">
    <location>
        <begin position="1"/>
        <end position="29"/>
    </location>
</feature>
<gene>
    <name evidence="2" type="ORF">EVAR_103799_1</name>
</gene>
<evidence type="ECO:0000313" key="2">
    <source>
        <dbReference type="EMBL" id="GBP82080.1"/>
    </source>
</evidence>